<dbReference type="Pfam" id="PF12796">
    <property type="entry name" value="Ank_2"/>
    <property type="match status" value="1"/>
</dbReference>
<evidence type="ECO:0000256" key="3">
    <source>
        <dbReference type="PROSITE-ProRule" id="PRU00023"/>
    </source>
</evidence>
<dbReference type="Pfam" id="PF00023">
    <property type="entry name" value="Ank"/>
    <property type="match status" value="1"/>
</dbReference>
<feature type="repeat" description="ANK" evidence="3">
    <location>
        <begin position="159"/>
        <end position="192"/>
    </location>
</feature>
<keyword evidence="5" id="KW-1185">Reference proteome</keyword>
<dbReference type="EMBL" id="LWCA01000333">
    <property type="protein sequence ID" value="OAF69105.1"/>
    <property type="molecule type" value="Genomic_DNA"/>
</dbReference>
<dbReference type="PANTHER" id="PTHR24171">
    <property type="entry name" value="ANKYRIN REPEAT DOMAIN-CONTAINING PROTEIN 39-RELATED"/>
    <property type="match status" value="1"/>
</dbReference>
<dbReference type="InterPro" id="IPR002110">
    <property type="entry name" value="Ankyrin_rpt"/>
</dbReference>
<keyword evidence="1" id="KW-0677">Repeat</keyword>
<evidence type="ECO:0000313" key="5">
    <source>
        <dbReference type="Proteomes" id="UP000078046"/>
    </source>
</evidence>
<organism evidence="4 5">
    <name type="scientific">Intoshia linei</name>
    <dbReference type="NCBI Taxonomy" id="1819745"/>
    <lineage>
        <taxon>Eukaryota</taxon>
        <taxon>Metazoa</taxon>
        <taxon>Spiralia</taxon>
        <taxon>Lophotrochozoa</taxon>
        <taxon>Mesozoa</taxon>
        <taxon>Orthonectida</taxon>
        <taxon>Rhopaluridae</taxon>
        <taxon>Intoshia</taxon>
    </lineage>
</organism>
<dbReference type="SUPFAM" id="SSF48403">
    <property type="entry name" value="Ankyrin repeat"/>
    <property type="match status" value="1"/>
</dbReference>
<gene>
    <name evidence="4" type="ORF">A3Q56_03147</name>
</gene>
<name>A0A177B4A3_9BILA</name>
<feature type="repeat" description="ANK" evidence="3">
    <location>
        <begin position="60"/>
        <end position="92"/>
    </location>
</feature>
<dbReference type="PROSITE" id="PS50297">
    <property type="entry name" value="ANK_REP_REGION"/>
    <property type="match status" value="3"/>
</dbReference>
<dbReference type="Proteomes" id="UP000078046">
    <property type="component" value="Unassembled WGS sequence"/>
</dbReference>
<comment type="caution">
    <text evidence="4">The sequence shown here is derived from an EMBL/GenBank/DDBJ whole genome shotgun (WGS) entry which is preliminary data.</text>
</comment>
<evidence type="ECO:0000313" key="4">
    <source>
        <dbReference type="EMBL" id="OAF69105.1"/>
    </source>
</evidence>
<dbReference type="PRINTS" id="PR01415">
    <property type="entry name" value="ANKYRIN"/>
</dbReference>
<evidence type="ECO:0000256" key="1">
    <source>
        <dbReference type="ARBA" id="ARBA00022737"/>
    </source>
</evidence>
<reference evidence="4 5" key="1">
    <citation type="submission" date="2016-04" db="EMBL/GenBank/DDBJ databases">
        <title>The genome of Intoshia linei affirms orthonectids as highly simplified spiralians.</title>
        <authorList>
            <person name="Mikhailov K.V."/>
            <person name="Slusarev G.S."/>
            <person name="Nikitin M.A."/>
            <person name="Logacheva M.D."/>
            <person name="Penin A."/>
            <person name="Aleoshin V."/>
            <person name="Panchin Y.V."/>
        </authorList>
    </citation>
    <scope>NUCLEOTIDE SEQUENCE [LARGE SCALE GENOMIC DNA]</scope>
    <source>
        <strain evidence="4">Intl2013</strain>
        <tissue evidence="4">Whole animal</tissue>
    </source>
</reference>
<protein>
    <submittedName>
        <fullName evidence="4">Fibronectin type 3 and ankyrin repeat domains 1 protein</fullName>
    </submittedName>
</protein>
<proteinExistence type="predicted"/>
<dbReference type="InterPro" id="IPR036770">
    <property type="entry name" value="Ankyrin_rpt-contain_sf"/>
</dbReference>
<dbReference type="SMART" id="SM00248">
    <property type="entry name" value="ANK"/>
    <property type="match status" value="5"/>
</dbReference>
<dbReference type="AlphaFoldDB" id="A0A177B4A3"/>
<dbReference type="Gene3D" id="1.25.40.20">
    <property type="entry name" value="Ankyrin repeat-containing domain"/>
    <property type="match status" value="2"/>
</dbReference>
<sequence length="255" mass="28310">MFKLGDIGSPYSNEFICETTQSPMSVSELCKIIQYKSFESVSEYLEKNHKLLNINGHNKNGLCPLLAAVNVNSTECIPILIEYGVDVNAINTAGKSALIFASISNKLDSAKCLVRNKVNINCQDISGSSALHYAVANGHYDLVSFLLDEKADPNLIDSNGWTPLLKLATQKDNPSIAKLLIAYGANINHQDKTFKTALIIAINYSRCNLFKYLLYSGAEYEKKDQYGQTPIQLAQSSDQRKITSIMENFLKKKLQ</sequence>
<feature type="repeat" description="ANK" evidence="3">
    <location>
        <begin position="126"/>
        <end position="158"/>
    </location>
</feature>
<dbReference type="PROSITE" id="PS50088">
    <property type="entry name" value="ANK_REPEAT"/>
    <property type="match status" value="3"/>
</dbReference>
<dbReference type="OrthoDB" id="9995210at2759"/>
<evidence type="ECO:0000256" key="2">
    <source>
        <dbReference type="ARBA" id="ARBA00023043"/>
    </source>
</evidence>
<keyword evidence="2 3" id="KW-0040">ANK repeat</keyword>
<accession>A0A177B4A3</accession>